<sequence>MITISRRNQLAALGLGLLALPVSALAADKLTGNIKGSDGTPHGTVEITEAPKGVILRITATGLTPGWHGMHFHEKGECTPPTFKSAGGHIYPHDVTTRVHGLLNASANDSGDLPNLYVAADGSVTVELYSPLVSFHGNGGRPALLDADGSALVIHAKPDDYQTQPIGGAGERVACAVLGK</sequence>
<dbReference type="AlphaFoldDB" id="A0A4Y3TYJ0"/>
<evidence type="ECO:0000313" key="4">
    <source>
        <dbReference type="EMBL" id="GEB86080.1"/>
    </source>
</evidence>
<name>A0A4Y3TYJ0_9PROT</name>
<dbReference type="Pfam" id="PF00080">
    <property type="entry name" value="Sod_Cu"/>
    <property type="match status" value="1"/>
</dbReference>
<comment type="caution">
    <text evidence="4">The sequence shown here is derived from an EMBL/GenBank/DDBJ whole genome shotgun (WGS) entry which is preliminary data.</text>
</comment>
<evidence type="ECO:0000256" key="2">
    <source>
        <dbReference type="SAM" id="SignalP"/>
    </source>
</evidence>
<reference evidence="4 5" key="1">
    <citation type="submission" date="2019-06" db="EMBL/GenBank/DDBJ databases">
        <title>Whole genome shotgun sequence of Acetobacter peroxydans NBRC 13755.</title>
        <authorList>
            <person name="Hosoyama A."/>
            <person name="Uohara A."/>
            <person name="Ohji S."/>
            <person name="Ichikawa N."/>
        </authorList>
    </citation>
    <scope>NUCLEOTIDE SEQUENCE [LARGE SCALE GENOMIC DNA]</scope>
    <source>
        <strain evidence="4 5">NBRC 13755</strain>
    </source>
</reference>
<protein>
    <submittedName>
        <fullName evidence="4">Superoxide dismutase [Cu-Zn]</fullName>
    </submittedName>
</protein>
<dbReference type="GO" id="GO:0006801">
    <property type="term" value="P:superoxide metabolic process"/>
    <property type="evidence" value="ECO:0007669"/>
    <property type="project" value="InterPro"/>
</dbReference>
<proteinExistence type="inferred from homology"/>
<comment type="similarity">
    <text evidence="1">Belongs to the Cu-Zn superoxide dismutase family.</text>
</comment>
<feature type="domain" description="Superoxide dismutase copper/zinc binding" evidence="3">
    <location>
        <begin position="42"/>
        <end position="177"/>
    </location>
</feature>
<keyword evidence="2" id="KW-0732">Signal</keyword>
<organism evidence="4 5">
    <name type="scientific">Acetobacter peroxydans</name>
    <dbReference type="NCBI Taxonomy" id="104098"/>
    <lineage>
        <taxon>Bacteria</taxon>
        <taxon>Pseudomonadati</taxon>
        <taxon>Pseudomonadota</taxon>
        <taxon>Alphaproteobacteria</taxon>
        <taxon>Acetobacterales</taxon>
        <taxon>Acetobacteraceae</taxon>
        <taxon>Acetobacter</taxon>
    </lineage>
</organism>
<dbReference type="PANTHER" id="PTHR10003">
    <property type="entry name" value="SUPEROXIDE DISMUTASE CU-ZN -RELATED"/>
    <property type="match status" value="1"/>
</dbReference>
<feature type="chain" id="PRO_5021415712" evidence="2">
    <location>
        <begin position="27"/>
        <end position="180"/>
    </location>
</feature>
<dbReference type="NCBIfam" id="NF047632">
    <property type="entry name" value="SodCCaul"/>
    <property type="match status" value="1"/>
</dbReference>
<evidence type="ECO:0000259" key="3">
    <source>
        <dbReference type="Pfam" id="PF00080"/>
    </source>
</evidence>
<dbReference type="EMBL" id="BJMV01000009">
    <property type="protein sequence ID" value="GEB86080.1"/>
    <property type="molecule type" value="Genomic_DNA"/>
</dbReference>
<gene>
    <name evidence="4" type="ORF">APE01nite_18770</name>
</gene>
<feature type="signal peptide" evidence="2">
    <location>
        <begin position="1"/>
        <end position="26"/>
    </location>
</feature>
<dbReference type="InterPro" id="IPR036423">
    <property type="entry name" value="SOD-like_Cu/Zn_dom_sf"/>
</dbReference>
<dbReference type="SUPFAM" id="SSF49329">
    <property type="entry name" value="Cu,Zn superoxide dismutase-like"/>
    <property type="match status" value="1"/>
</dbReference>
<dbReference type="Gene3D" id="2.60.40.200">
    <property type="entry name" value="Superoxide dismutase, copper/zinc binding domain"/>
    <property type="match status" value="1"/>
</dbReference>
<dbReference type="InterPro" id="IPR001424">
    <property type="entry name" value="SOD_Cu_Zn_dom"/>
</dbReference>
<keyword evidence="5" id="KW-1185">Reference proteome</keyword>
<dbReference type="Proteomes" id="UP000317730">
    <property type="component" value="Unassembled WGS sequence"/>
</dbReference>
<dbReference type="InterPro" id="IPR024134">
    <property type="entry name" value="SOD_Cu/Zn_/chaperone"/>
</dbReference>
<dbReference type="RefSeq" id="WP_141376863.1">
    <property type="nucleotide sequence ID" value="NZ_BAPL01000032.1"/>
</dbReference>
<evidence type="ECO:0000313" key="5">
    <source>
        <dbReference type="Proteomes" id="UP000317730"/>
    </source>
</evidence>
<dbReference type="CDD" id="cd00305">
    <property type="entry name" value="Cu-Zn_Superoxide_Dismutase"/>
    <property type="match status" value="1"/>
</dbReference>
<dbReference type="GO" id="GO:0005507">
    <property type="term" value="F:copper ion binding"/>
    <property type="evidence" value="ECO:0007669"/>
    <property type="project" value="InterPro"/>
</dbReference>
<dbReference type="OrthoDB" id="5431326at2"/>
<evidence type="ECO:0000256" key="1">
    <source>
        <dbReference type="ARBA" id="ARBA00010457"/>
    </source>
</evidence>
<accession>A0A4Y3TYJ0</accession>